<comment type="function">
    <text evidence="11">Acts as a transcriptional regulator. Probably redox-responsive. The apo- but not holo-form probably binds DNA.</text>
</comment>
<evidence type="ECO:0000256" key="1">
    <source>
        <dbReference type="ARBA" id="ARBA00004496"/>
    </source>
</evidence>
<evidence type="ECO:0000256" key="11">
    <source>
        <dbReference type="HAMAP-Rule" id="MF_01479"/>
    </source>
</evidence>
<name>A0ABY2RW67_9PSEU</name>
<keyword evidence="11" id="KW-0963">Cytoplasm</keyword>
<evidence type="ECO:0000256" key="2">
    <source>
        <dbReference type="ARBA" id="ARBA00006597"/>
    </source>
</evidence>
<keyword evidence="6 11" id="KW-0411">Iron-sulfur</keyword>
<dbReference type="PROSITE" id="PS51674">
    <property type="entry name" value="4FE4S_WBL"/>
    <property type="match status" value="1"/>
</dbReference>
<comment type="cofactor">
    <cofactor evidence="11">
        <name>[4Fe-4S] cluster</name>
        <dbReference type="ChEBI" id="CHEBI:49883"/>
    </cofactor>
    <text evidence="11">Binds 1 [4Fe-4S] cluster per subunit. Following nitrosylation of the [4Fe-4S] cluster binds 1 [4Fe-8(NO)] cluster per subunit.</text>
</comment>
<evidence type="ECO:0000256" key="3">
    <source>
        <dbReference type="ARBA" id="ARBA00022485"/>
    </source>
</evidence>
<evidence type="ECO:0000313" key="13">
    <source>
        <dbReference type="EMBL" id="TKG61568.1"/>
    </source>
</evidence>
<evidence type="ECO:0000256" key="9">
    <source>
        <dbReference type="ARBA" id="ARBA00023157"/>
    </source>
</evidence>
<feature type="binding site" evidence="11">
    <location>
        <position position="37"/>
    </location>
    <ligand>
        <name>[4Fe-4S] cluster</name>
        <dbReference type="ChEBI" id="CHEBI:49883"/>
    </ligand>
</feature>
<comment type="PTM">
    <text evidence="11">The Fe-S cluster can be nitrosylated by nitric oxide (NO).</text>
</comment>
<dbReference type="EMBL" id="SWMS01000030">
    <property type="protein sequence ID" value="TKG61568.1"/>
    <property type="molecule type" value="Genomic_DNA"/>
</dbReference>
<evidence type="ECO:0000313" key="14">
    <source>
        <dbReference type="Proteomes" id="UP000309992"/>
    </source>
</evidence>
<accession>A0ABY2RW67</accession>
<feature type="binding site" evidence="11">
    <location>
        <position position="34"/>
    </location>
    <ligand>
        <name>[4Fe-4S] cluster</name>
        <dbReference type="ChEBI" id="CHEBI:49883"/>
    </ligand>
</feature>
<comment type="similarity">
    <text evidence="2 11">Belongs to the WhiB family.</text>
</comment>
<feature type="domain" description="4Fe-4S Wbl-type" evidence="12">
    <location>
        <begin position="8"/>
        <end position="67"/>
    </location>
</feature>
<gene>
    <name evidence="11" type="primary">whiB</name>
    <name evidence="13" type="ORF">FCN18_33560</name>
</gene>
<keyword evidence="9 11" id="KW-1015">Disulfide bond</keyword>
<evidence type="ECO:0000256" key="4">
    <source>
        <dbReference type="ARBA" id="ARBA00022723"/>
    </source>
</evidence>
<protein>
    <recommendedName>
        <fullName evidence="11">Transcriptional regulator WhiB</fullName>
    </recommendedName>
</protein>
<evidence type="ECO:0000259" key="12">
    <source>
        <dbReference type="PROSITE" id="PS51674"/>
    </source>
</evidence>
<evidence type="ECO:0000256" key="6">
    <source>
        <dbReference type="ARBA" id="ARBA00023014"/>
    </source>
</evidence>
<evidence type="ECO:0000256" key="8">
    <source>
        <dbReference type="ARBA" id="ARBA00023125"/>
    </source>
</evidence>
<keyword evidence="14" id="KW-1185">Reference proteome</keyword>
<dbReference type="InterPro" id="IPR003482">
    <property type="entry name" value="Whib"/>
</dbReference>
<proteinExistence type="inferred from homology"/>
<keyword evidence="5 11" id="KW-0408">Iron</keyword>
<reference evidence="13 14" key="1">
    <citation type="journal article" date="2015" name="Antonie Van Leeuwenhoek">
        <title>Prauserella endophytica sp. nov., an endophytic actinobacterium isolated from Tamarix taklamakanensis.</title>
        <authorList>
            <person name="Liu J.M."/>
            <person name="Habden X."/>
            <person name="Guo L."/>
            <person name="Tuo L."/>
            <person name="Jiang Z.K."/>
            <person name="Liu S.W."/>
            <person name="Liu X.F."/>
            <person name="Chen L."/>
            <person name="Li R.F."/>
            <person name="Zhang Y.Q."/>
            <person name="Sun C.H."/>
        </authorList>
    </citation>
    <scope>NUCLEOTIDE SEQUENCE [LARGE SCALE GENOMIC DNA]</scope>
    <source>
        <strain evidence="13 14">CGMCC 4.7182</strain>
    </source>
</reference>
<keyword evidence="7 11" id="KW-0805">Transcription regulation</keyword>
<dbReference type="Pfam" id="PF02467">
    <property type="entry name" value="Whib"/>
    <property type="match status" value="1"/>
</dbReference>
<keyword evidence="8 11" id="KW-0238">DNA-binding</keyword>
<dbReference type="InterPro" id="IPR034768">
    <property type="entry name" value="4FE4S_WBL"/>
</dbReference>
<keyword evidence="4 11" id="KW-0479">Metal-binding</keyword>
<feature type="binding site" evidence="11">
    <location>
        <position position="43"/>
    </location>
    <ligand>
        <name>[4Fe-4S] cluster</name>
        <dbReference type="ChEBI" id="CHEBI:49883"/>
    </ligand>
</feature>
<keyword evidence="10 11" id="KW-0804">Transcription</keyword>
<comment type="subcellular location">
    <subcellularLocation>
        <location evidence="1 11">Cytoplasm</location>
    </subcellularLocation>
</comment>
<sequence length="77" mass="8377">MTWRNQAACRNEDPELFYPLPASDASESHAKSICQTCPVSNNCLIEALTSGAPDGIWGGLNDAERRNLKRRQTGTAA</sequence>
<evidence type="ECO:0000256" key="10">
    <source>
        <dbReference type="ARBA" id="ARBA00023163"/>
    </source>
</evidence>
<feature type="binding site" evidence="11">
    <location>
        <position position="9"/>
    </location>
    <ligand>
        <name>[4Fe-4S] cluster</name>
        <dbReference type="ChEBI" id="CHEBI:49883"/>
    </ligand>
</feature>
<evidence type="ECO:0000256" key="7">
    <source>
        <dbReference type="ARBA" id="ARBA00023015"/>
    </source>
</evidence>
<dbReference type="RefSeq" id="WP_137097044.1">
    <property type="nucleotide sequence ID" value="NZ_SWMS01000030.1"/>
</dbReference>
<dbReference type="PANTHER" id="PTHR38839">
    <property type="entry name" value="TRANSCRIPTIONAL REGULATOR WHID-RELATED"/>
    <property type="match status" value="1"/>
</dbReference>
<dbReference type="Proteomes" id="UP000309992">
    <property type="component" value="Unassembled WGS sequence"/>
</dbReference>
<comment type="caution">
    <text evidence="13">The sequence shown here is derived from an EMBL/GenBank/DDBJ whole genome shotgun (WGS) entry which is preliminary data.</text>
</comment>
<dbReference type="HAMAP" id="MF_01479">
    <property type="entry name" value="WhiB"/>
    <property type="match status" value="1"/>
</dbReference>
<evidence type="ECO:0000256" key="5">
    <source>
        <dbReference type="ARBA" id="ARBA00023004"/>
    </source>
</evidence>
<comment type="PTM">
    <text evidence="11">Upon Fe-S cluster removal intramolecular disulfide bonds are formed.</text>
</comment>
<organism evidence="13 14">
    <name type="scientific">Prauserella endophytica</name>
    <dbReference type="NCBI Taxonomy" id="1592324"/>
    <lineage>
        <taxon>Bacteria</taxon>
        <taxon>Bacillati</taxon>
        <taxon>Actinomycetota</taxon>
        <taxon>Actinomycetes</taxon>
        <taxon>Pseudonocardiales</taxon>
        <taxon>Pseudonocardiaceae</taxon>
        <taxon>Prauserella</taxon>
        <taxon>Prauserella coralliicola group</taxon>
    </lineage>
</organism>
<keyword evidence="3 11" id="KW-0004">4Fe-4S</keyword>